<keyword evidence="2" id="KW-1185">Reference proteome</keyword>
<reference evidence="1" key="2">
    <citation type="submission" date="2025-09" db="UniProtKB">
        <authorList>
            <consortium name="EnsemblPlants"/>
        </authorList>
    </citation>
    <scope>IDENTIFICATION</scope>
</reference>
<dbReference type="Proteomes" id="UP001732700">
    <property type="component" value="Chromosome 4D"/>
</dbReference>
<organism evidence="1 2">
    <name type="scientific">Avena sativa</name>
    <name type="common">Oat</name>
    <dbReference type="NCBI Taxonomy" id="4498"/>
    <lineage>
        <taxon>Eukaryota</taxon>
        <taxon>Viridiplantae</taxon>
        <taxon>Streptophyta</taxon>
        <taxon>Embryophyta</taxon>
        <taxon>Tracheophyta</taxon>
        <taxon>Spermatophyta</taxon>
        <taxon>Magnoliopsida</taxon>
        <taxon>Liliopsida</taxon>
        <taxon>Poales</taxon>
        <taxon>Poaceae</taxon>
        <taxon>BOP clade</taxon>
        <taxon>Pooideae</taxon>
        <taxon>Poodae</taxon>
        <taxon>Poeae</taxon>
        <taxon>Poeae Chloroplast Group 1 (Aveneae type)</taxon>
        <taxon>Aveninae</taxon>
        <taxon>Avena</taxon>
    </lineage>
</organism>
<protein>
    <submittedName>
        <fullName evidence="1">Uncharacterized protein</fullName>
    </submittedName>
</protein>
<reference evidence="1" key="1">
    <citation type="submission" date="2021-05" db="EMBL/GenBank/DDBJ databases">
        <authorList>
            <person name="Scholz U."/>
            <person name="Mascher M."/>
            <person name="Fiebig A."/>
        </authorList>
    </citation>
    <scope>NUCLEOTIDE SEQUENCE [LARGE SCALE GENOMIC DNA]</scope>
</reference>
<sequence>MATAAARSPSPGQARPCCAMRRSADSNPFKPADCPQRSASSFSKGVGVCGCHASPRRRSIGEKENDAGRTPKAARPSGSKNFMSPTISATSKAVAASPSPRKKVLGERNEETHLFAPFSPANLAHKPKGPPPPEAGSARRLRLSFDGPAPAPPAPAPEHGTQRSFGEEGARMENHHHAAADSVDAEPPRAALYDPKTNYTSPRPQYLLYTPNRRLEMYRDGSSVARRLDEGLASESSEESVTTTTDDDLAEEEQEQVQQQIPEEPSALAAPSEAGDDAAAVPAAVLPLEPARDSPRAPVLTSEPAVMSPSARVLATEPGATSPPTPVVESEPAVTSPPARVMATEPRAISPRTRALTPEPELGVSSAQAPGKKRSSLRFMFPLALILCAAAAFVYVSPPDSPIMSNPALSKVSNFLSVQELHPVELAAWLKQWSSSSLDSITSYWEALASTQEQEQEYFGLHFSANLSAASADADHGADFYYNFAEAWSVPSEEPVGASVLEEQSNIQDCYKVVEELDVEISEKAPGSNGSSFLEEQLNIQDLASASNTDLSAHAEGDVVVEEESIDAAVAEESEASDYYRVAEELDLEISEEAPDGYGEEEMTSFSQDLDIPSEPTGEPEQEVERDESEDDYTNGKEGQQEYRGLKSDSSMWPSYLDKVSKPAAAGVALLVVLLSAGIAFFSTRKQTQVASNVSAPAEEPEQPENQSVEDHHLVKPSQSVSGSSEGHLVRPSQFQSPLAQETEKFGDSAFSQHSSSLSSGQGRRRKAKEEESLGLEPTSRRESTAHSTSSYGSFTTFEKISAKKKNKEDEAMTPVRRSSRLQTDVLLRYTDDRC</sequence>
<name>A0ACD5X2U1_AVESA</name>
<accession>A0ACD5X2U1</accession>
<proteinExistence type="predicted"/>
<evidence type="ECO:0000313" key="1">
    <source>
        <dbReference type="EnsemblPlants" id="AVESA.00010b.r2.4DG0743800.5.CDS"/>
    </source>
</evidence>
<dbReference type="EnsemblPlants" id="AVESA.00010b.r2.4DG0743800.5">
    <property type="protein sequence ID" value="AVESA.00010b.r2.4DG0743800.5.CDS"/>
    <property type="gene ID" value="AVESA.00010b.r2.4DG0743800"/>
</dbReference>
<evidence type="ECO:0000313" key="2">
    <source>
        <dbReference type="Proteomes" id="UP001732700"/>
    </source>
</evidence>